<evidence type="ECO:0000313" key="2">
    <source>
        <dbReference type="EMBL" id="KAJ8375225.1"/>
    </source>
</evidence>
<dbReference type="EMBL" id="JAINUF010000002">
    <property type="protein sequence ID" value="KAJ8375225.1"/>
    <property type="molecule type" value="Genomic_DNA"/>
</dbReference>
<protein>
    <submittedName>
        <fullName evidence="2">Uncharacterized protein</fullName>
    </submittedName>
</protein>
<organism evidence="2 3">
    <name type="scientific">Synaphobranchus kaupii</name>
    <name type="common">Kaup's arrowtooth eel</name>
    <dbReference type="NCBI Taxonomy" id="118154"/>
    <lineage>
        <taxon>Eukaryota</taxon>
        <taxon>Metazoa</taxon>
        <taxon>Chordata</taxon>
        <taxon>Craniata</taxon>
        <taxon>Vertebrata</taxon>
        <taxon>Euteleostomi</taxon>
        <taxon>Actinopterygii</taxon>
        <taxon>Neopterygii</taxon>
        <taxon>Teleostei</taxon>
        <taxon>Anguilliformes</taxon>
        <taxon>Synaphobranchidae</taxon>
        <taxon>Synaphobranchus</taxon>
    </lineage>
</organism>
<evidence type="ECO:0000313" key="3">
    <source>
        <dbReference type="Proteomes" id="UP001152622"/>
    </source>
</evidence>
<feature type="region of interest" description="Disordered" evidence="1">
    <location>
        <begin position="55"/>
        <end position="75"/>
    </location>
</feature>
<sequence length="131" mass="14521">MQFITCLVKNGISAVQLVADQVEQTPKALIIKKASTALEEDNAFHKKALRDSQGKVWPETGCGTAPQRARDDQWGRECPQEPEQTELIVLDSCQSGVKVEKRAFPRFSTAFQAIHSGILTRLKSLLTRPVS</sequence>
<dbReference type="OrthoDB" id="10488107at2759"/>
<accession>A0A9Q1JAF7</accession>
<reference evidence="2" key="1">
    <citation type="journal article" date="2023" name="Science">
        <title>Genome structures resolve the early diversification of teleost fishes.</title>
        <authorList>
            <person name="Parey E."/>
            <person name="Louis A."/>
            <person name="Montfort J."/>
            <person name="Bouchez O."/>
            <person name="Roques C."/>
            <person name="Iampietro C."/>
            <person name="Lluch J."/>
            <person name="Castinel A."/>
            <person name="Donnadieu C."/>
            <person name="Desvignes T."/>
            <person name="Floi Bucao C."/>
            <person name="Jouanno E."/>
            <person name="Wen M."/>
            <person name="Mejri S."/>
            <person name="Dirks R."/>
            <person name="Jansen H."/>
            <person name="Henkel C."/>
            <person name="Chen W.J."/>
            <person name="Zahm M."/>
            <person name="Cabau C."/>
            <person name="Klopp C."/>
            <person name="Thompson A.W."/>
            <person name="Robinson-Rechavi M."/>
            <person name="Braasch I."/>
            <person name="Lecointre G."/>
            <person name="Bobe J."/>
            <person name="Postlethwait J.H."/>
            <person name="Berthelot C."/>
            <person name="Roest Crollius H."/>
            <person name="Guiguen Y."/>
        </authorList>
    </citation>
    <scope>NUCLEOTIDE SEQUENCE</scope>
    <source>
        <strain evidence="2">WJC10195</strain>
    </source>
</reference>
<evidence type="ECO:0000256" key="1">
    <source>
        <dbReference type="SAM" id="MobiDB-lite"/>
    </source>
</evidence>
<comment type="caution">
    <text evidence="2">The sequence shown here is derived from an EMBL/GenBank/DDBJ whole genome shotgun (WGS) entry which is preliminary data.</text>
</comment>
<proteinExistence type="predicted"/>
<keyword evidence="3" id="KW-1185">Reference proteome</keyword>
<gene>
    <name evidence="2" type="ORF">SKAU_G00058050</name>
</gene>
<name>A0A9Q1JAF7_SYNKA</name>
<dbReference type="AlphaFoldDB" id="A0A9Q1JAF7"/>
<dbReference type="Proteomes" id="UP001152622">
    <property type="component" value="Chromosome 2"/>
</dbReference>